<dbReference type="InterPro" id="IPR011527">
    <property type="entry name" value="ABC1_TM_dom"/>
</dbReference>
<dbReference type="SUPFAM" id="SSF90123">
    <property type="entry name" value="ABC transporter transmembrane region"/>
    <property type="match status" value="1"/>
</dbReference>
<reference evidence="10" key="1">
    <citation type="submission" date="2022-10" db="EMBL/GenBank/DDBJ databases">
        <authorList>
            <person name="Yu W.X."/>
        </authorList>
    </citation>
    <scope>NUCLEOTIDE SEQUENCE</scope>
    <source>
        <strain evidence="10">D04</strain>
    </source>
</reference>
<keyword evidence="3" id="KW-0547">Nucleotide-binding</keyword>
<dbReference type="SMART" id="SM00382">
    <property type="entry name" value="AAA"/>
    <property type="match status" value="1"/>
</dbReference>
<feature type="domain" description="ABC transporter" evidence="8">
    <location>
        <begin position="370"/>
        <end position="603"/>
    </location>
</feature>
<dbReference type="RefSeq" id="WP_301198161.1">
    <property type="nucleotide sequence ID" value="NZ_JAPDPI010000006.1"/>
</dbReference>
<comment type="subcellular location">
    <subcellularLocation>
        <location evidence="1">Cell membrane</location>
        <topology evidence="1">Multi-pass membrane protein</topology>
    </subcellularLocation>
</comment>
<keyword evidence="2 7" id="KW-0812">Transmembrane</keyword>
<comment type="caution">
    <text evidence="10">The sequence shown here is derived from an EMBL/GenBank/DDBJ whole genome shotgun (WGS) entry which is preliminary data.</text>
</comment>
<dbReference type="SUPFAM" id="SSF52540">
    <property type="entry name" value="P-loop containing nucleoside triphosphate hydrolases"/>
    <property type="match status" value="1"/>
</dbReference>
<dbReference type="InterPro" id="IPR036640">
    <property type="entry name" value="ABC1_TM_sf"/>
</dbReference>
<dbReference type="CDD" id="cd18552">
    <property type="entry name" value="ABC_6TM_MsbA_like"/>
    <property type="match status" value="1"/>
</dbReference>
<dbReference type="GO" id="GO:0034040">
    <property type="term" value="F:ATPase-coupled lipid transmembrane transporter activity"/>
    <property type="evidence" value="ECO:0007669"/>
    <property type="project" value="TreeGrafter"/>
</dbReference>
<dbReference type="GO" id="GO:0005524">
    <property type="term" value="F:ATP binding"/>
    <property type="evidence" value="ECO:0007669"/>
    <property type="project" value="UniProtKB-KW"/>
</dbReference>
<evidence type="ECO:0000256" key="6">
    <source>
        <dbReference type="ARBA" id="ARBA00023136"/>
    </source>
</evidence>
<evidence type="ECO:0000256" key="5">
    <source>
        <dbReference type="ARBA" id="ARBA00022989"/>
    </source>
</evidence>
<evidence type="ECO:0000256" key="4">
    <source>
        <dbReference type="ARBA" id="ARBA00022840"/>
    </source>
</evidence>
<dbReference type="FunFam" id="3.40.50.300:FF:000218">
    <property type="entry name" value="Multidrug ABC transporter ATP-binding protein"/>
    <property type="match status" value="1"/>
</dbReference>
<name>A0AAE3SJ13_9BACT</name>
<dbReference type="InterPro" id="IPR003439">
    <property type="entry name" value="ABC_transporter-like_ATP-bd"/>
</dbReference>
<dbReference type="AlphaFoldDB" id="A0AAE3SJ13"/>
<evidence type="ECO:0000256" key="2">
    <source>
        <dbReference type="ARBA" id="ARBA00022692"/>
    </source>
</evidence>
<feature type="transmembrane region" description="Helical" evidence="7">
    <location>
        <begin position="170"/>
        <end position="187"/>
    </location>
</feature>
<keyword evidence="11" id="KW-1185">Reference proteome</keyword>
<organism evidence="10 11">
    <name type="scientific">Plebeiibacterium marinum</name>
    <dbReference type="NCBI Taxonomy" id="2992111"/>
    <lineage>
        <taxon>Bacteria</taxon>
        <taxon>Pseudomonadati</taxon>
        <taxon>Bacteroidota</taxon>
        <taxon>Bacteroidia</taxon>
        <taxon>Marinilabiliales</taxon>
        <taxon>Marinilabiliaceae</taxon>
        <taxon>Plebeiibacterium</taxon>
    </lineage>
</organism>
<feature type="transmembrane region" description="Helical" evidence="7">
    <location>
        <begin position="304"/>
        <end position="321"/>
    </location>
</feature>
<dbReference type="InterPro" id="IPR039421">
    <property type="entry name" value="Type_1_exporter"/>
</dbReference>
<keyword evidence="6 7" id="KW-0472">Membrane</keyword>
<dbReference type="GO" id="GO:0005886">
    <property type="term" value="C:plasma membrane"/>
    <property type="evidence" value="ECO:0007669"/>
    <property type="project" value="UniProtKB-SubCell"/>
</dbReference>
<dbReference type="Gene3D" id="3.40.50.300">
    <property type="entry name" value="P-loop containing nucleotide triphosphate hydrolases"/>
    <property type="match status" value="1"/>
</dbReference>
<dbReference type="Pfam" id="PF00664">
    <property type="entry name" value="ABC_membrane"/>
    <property type="match status" value="1"/>
</dbReference>
<evidence type="ECO:0000256" key="3">
    <source>
        <dbReference type="ARBA" id="ARBA00022741"/>
    </source>
</evidence>
<dbReference type="PANTHER" id="PTHR24221:SF654">
    <property type="entry name" value="ATP-BINDING CASSETTE SUB-FAMILY B MEMBER 6"/>
    <property type="match status" value="1"/>
</dbReference>
<accession>A0AAE3SJ13</accession>
<dbReference type="EMBL" id="JAPDPI010000006">
    <property type="protein sequence ID" value="MCW3804939.1"/>
    <property type="molecule type" value="Genomic_DNA"/>
</dbReference>
<protein>
    <submittedName>
        <fullName evidence="10">ABC transporter ATP-binding protein/permease</fullName>
    </submittedName>
</protein>
<dbReference type="PROSITE" id="PS50893">
    <property type="entry name" value="ABC_TRANSPORTER_2"/>
    <property type="match status" value="1"/>
</dbReference>
<dbReference type="InterPro" id="IPR027417">
    <property type="entry name" value="P-loop_NTPase"/>
</dbReference>
<evidence type="ECO:0000259" key="9">
    <source>
        <dbReference type="PROSITE" id="PS50929"/>
    </source>
</evidence>
<dbReference type="Pfam" id="PF00005">
    <property type="entry name" value="ABC_tran"/>
    <property type="match status" value="1"/>
</dbReference>
<dbReference type="CDD" id="cd03251">
    <property type="entry name" value="ABCC_MsbA"/>
    <property type="match status" value="1"/>
</dbReference>
<evidence type="ECO:0000256" key="1">
    <source>
        <dbReference type="ARBA" id="ARBA00004651"/>
    </source>
</evidence>
<evidence type="ECO:0000259" key="8">
    <source>
        <dbReference type="PROSITE" id="PS50893"/>
    </source>
</evidence>
<sequence>MKDFIKILRRFVPPYKRQLIISIISNLLHAIFSGVQMLFMIPILEVLFDTANEITSLMPWEFSKDVLQNNLYYYVTAVKHEYGVVVVMPFIGLLMLLTTFLKVGFAYFASHQMVGIRNNVVKDIRTQIFAKLMALPLAFYSEEKKGDVIARATGDVTEVENSIMSSIDMMFKNPIIILVSVGFMLAMSYQLTIFVFIMLPIAGWIIGKTGKSLKHKSRKSQNLMGSILGVIEESVGGLRIIKAFNAENRMAKRFEKEAEDYRLIMNKVRRRYVLAHPMSEFLGTIVIVVLVWFGAYLITGDNPTLTGAIFLAYIGIFYQIINPAKQFSTGFFNIQKGLAAMERIDKILLADNKILEQDGAIRVNSFEKCIEYKNVTFGYNEKKVLKNVSMTIEKGKMVALVGQSGSGKTTFVDLLPRFHDIQEGSILVDGKDIRDIKVHDLRGLMGNVNQEAILFNDTFYNNIAFGVGNATPEEVENAAKVANAHEFIMATEDGYQSKVGDRGGKLSGGQRQRISIARAILKNPDILILDEATSALDTESEKLVQEALENLMSSRTSIVIAHRLSTVRNADVICVFNEGEIVEQGTHDELIKNGGTYSKLHELQVR</sequence>
<keyword evidence="4 10" id="KW-0067">ATP-binding</keyword>
<dbReference type="Gene3D" id="1.20.1560.10">
    <property type="entry name" value="ABC transporter type 1, transmembrane domain"/>
    <property type="match status" value="1"/>
</dbReference>
<dbReference type="GO" id="GO:0016887">
    <property type="term" value="F:ATP hydrolysis activity"/>
    <property type="evidence" value="ECO:0007669"/>
    <property type="project" value="InterPro"/>
</dbReference>
<dbReference type="GO" id="GO:0140359">
    <property type="term" value="F:ABC-type transporter activity"/>
    <property type="evidence" value="ECO:0007669"/>
    <property type="project" value="InterPro"/>
</dbReference>
<dbReference type="PROSITE" id="PS00211">
    <property type="entry name" value="ABC_TRANSPORTER_1"/>
    <property type="match status" value="1"/>
</dbReference>
<feature type="transmembrane region" description="Helical" evidence="7">
    <location>
        <begin position="272"/>
        <end position="298"/>
    </location>
</feature>
<dbReference type="PROSITE" id="PS50929">
    <property type="entry name" value="ABC_TM1F"/>
    <property type="match status" value="1"/>
</dbReference>
<evidence type="ECO:0000313" key="11">
    <source>
        <dbReference type="Proteomes" id="UP001207408"/>
    </source>
</evidence>
<evidence type="ECO:0000313" key="10">
    <source>
        <dbReference type="EMBL" id="MCW3804939.1"/>
    </source>
</evidence>
<evidence type="ECO:0000256" key="7">
    <source>
        <dbReference type="SAM" id="Phobius"/>
    </source>
</evidence>
<gene>
    <name evidence="10" type="ORF">OM074_04825</name>
</gene>
<feature type="transmembrane region" description="Helical" evidence="7">
    <location>
        <begin position="82"/>
        <end position="108"/>
    </location>
</feature>
<proteinExistence type="predicted"/>
<dbReference type="Proteomes" id="UP001207408">
    <property type="component" value="Unassembled WGS sequence"/>
</dbReference>
<feature type="transmembrane region" description="Helical" evidence="7">
    <location>
        <begin position="20"/>
        <end position="44"/>
    </location>
</feature>
<dbReference type="InterPro" id="IPR003593">
    <property type="entry name" value="AAA+_ATPase"/>
</dbReference>
<dbReference type="InterPro" id="IPR017871">
    <property type="entry name" value="ABC_transporter-like_CS"/>
</dbReference>
<feature type="domain" description="ABC transmembrane type-1" evidence="9">
    <location>
        <begin position="20"/>
        <end position="336"/>
    </location>
</feature>
<dbReference type="PANTHER" id="PTHR24221">
    <property type="entry name" value="ATP-BINDING CASSETTE SUB-FAMILY B"/>
    <property type="match status" value="1"/>
</dbReference>
<keyword evidence="5 7" id="KW-1133">Transmembrane helix</keyword>